<dbReference type="RefSeq" id="WP_404615046.1">
    <property type="nucleotide sequence ID" value="NZ_JADIKK010000008.1"/>
</dbReference>
<dbReference type="PANTHER" id="PTHR11069:SF23">
    <property type="entry name" value="LYSOSOMAL ACID GLUCOSYLCERAMIDASE"/>
    <property type="match status" value="1"/>
</dbReference>
<name>A0ABW8J826_9GAMM</name>
<dbReference type="InterPro" id="IPR033453">
    <property type="entry name" value="Glyco_hydro_30_TIM-barrel"/>
</dbReference>
<dbReference type="Pfam" id="PF17189">
    <property type="entry name" value="Glyco_hydro_30C"/>
    <property type="match status" value="1"/>
</dbReference>
<dbReference type="SUPFAM" id="SSF51445">
    <property type="entry name" value="(Trans)glycosidases"/>
    <property type="match status" value="1"/>
</dbReference>
<evidence type="ECO:0000259" key="6">
    <source>
        <dbReference type="Pfam" id="PF17189"/>
    </source>
</evidence>
<evidence type="ECO:0000256" key="1">
    <source>
        <dbReference type="ARBA" id="ARBA00005382"/>
    </source>
</evidence>
<comment type="similarity">
    <text evidence="1 4">Belongs to the glycosyl hydrolase 30 family.</text>
</comment>
<dbReference type="GO" id="GO:0016787">
    <property type="term" value="F:hydrolase activity"/>
    <property type="evidence" value="ECO:0007669"/>
    <property type="project" value="UniProtKB-KW"/>
</dbReference>
<dbReference type="PANTHER" id="PTHR11069">
    <property type="entry name" value="GLUCOSYLCERAMIDASE"/>
    <property type="match status" value="1"/>
</dbReference>
<sequence length="522" mass="57371">MSEPQGISGRVAVVLFALLTACALGALRVPLRLPPAPVLLVPAMPDGSEVQLWLSTQDRRLRLVRQPDIPLTVSAARAEPPAADIDIDTSRTFQAITGFGAAMTESSAWLLDHAMDDDQRFAFLEEMFGPPPGLNLDMTRVSIGASDFSLKPYTLDDMPEGQTDPGLTHFNLAASPRDVVPALREMMEINPQLHIIAAPWSAPAWMKTIDALNGGSLQPQYEAAYAQYLVKYVDAMQAQGVPIWALTVQNEPGFEPLTYPGMLLPADARARVIGQHLGPALASRDPRPLILDWDHNWDAPEQPLTVLADADARRYVDGVAWHCYAGSVSEQSRVHKSYPDKDAYLTECSGGDWASAKNGELLLFARDVLLLSLRNWARGAVYWNIALDEKHGPHSGGCIDCKGMVTIDSKTGEIQRNDEYYAFAHYSRFVLPGAVRVWSDDTGPDIHNVAFRNTDDGSIVLVVTNSLNKPRHVSVVQDRLSFGYTMPPESVATFTWNPGLAAHSWERRVRDLFNKALGVVTP</sequence>
<gene>
    <name evidence="7" type="ORF">ISP25_14980</name>
</gene>
<dbReference type="InterPro" id="IPR017853">
    <property type="entry name" value="GH"/>
</dbReference>
<evidence type="ECO:0000256" key="2">
    <source>
        <dbReference type="ARBA" id="ARBA00022729"/>
    </source>
</evidence>
<feature type="domain" description="Glycosyl hydrolase family 30 TIM-barrel" evidence="5">
    <location>
        <begin position="96"/>
        <end position="430"/>
    </location>
</feature>
<evidence type="ECO:0000259" key="5">
    <source>
        <dbReference type="Pfam" id="PF02055"/>
    </source>
</evidence>
<evidence type="ECO:0000313" key="7">
    <source>
        <dbReference type="EMBL" id="MFK2878378.1"/>
    </source>
</evidence>
<evidence type="ECO:0000313" key="8">
    <source>
        <dbReference type="Proteomes" id="UP001620339"/>
    </source>
</evidence>
<evidence type="ECO:0000256" key="3">
    <source>
        <dbReference type="ARBA" id="ARBA00022801"/>
    </source>
</evidence>
<dbReference type="Gene3D" id="2.60.40.1180">
    <property type="entry name" value="Golgi alpha-mannosidase II"/>
    <property type="match status" value="1"/>
</dbReference>
<dbReference type="InterPro" id="IPR001139">
    <property type="entry name" value="Glyco_hydro_30"/>
</dbReference>
<keyword evidence="3 4" id="KW-0378">Hydrolase</keyword>
<reference evidence="7 8" key="1">
    <citation type="submission" date="2020-10" db="EMBL/GenBank/DDBJ databases">
        <title>Phylogeny of dyella-like bacteria.</title>
        <authorList>
            <person name="Fu J."/>
        </authorList>
    </citation>
    <scope>NUCLEOTIDE SEQUENCE [LARGE SCALE GENOMIC DNA]</scope>
    <source>
        <strain evidence="7 8">KACC 19113</strain>
    </source>
</reference>
<feature type="domain" description="Glycosyl hydrolase family 30 beta sandwich" evidence="6">
    <location>
        <begin position="433"/>
        <end position="494"/>
    </location>
</feature>
<organism evidence="7 8">
    <name type="scientific">Rhodanobacter hydrolyticus</name>
    <dbReference type="NCBI Taxonomy" id="2250595"/>
    <lineage>
        <taxon>Bacteria</taxon>
        <taxon>Pseudomonadati</taxon>
        <taxon>Pseudomonadota</taxon>
        <taxon>Gammaproteobacteria</taxon>
        <taxon>Lysobacterales</taxon>
        <taxon>Rhodanobacteraceae</taxon>
        <taxon>Rhodanobacter</taxon>
    </lineage>
</organism>
<dbReference type="InterPro" id="IPR033452">
    <property type="entry name" value="GH30_C"/>
</dbReference>
<keyword evidence="2" id="KW-0732">Signal</keyword>
<dbReference type="Proteomes" id="UP001620339">
    <property type="component" value="Unassembled WGS sequence"/>
</dbReference>
<keyword evidence="4" id="KW-0326">Glycosidase</keyword>
<dbReference type="PRINTS" id="PR00843">
    <property type="entry name" value="GLHYDRLASE30"/>
</dbReference>
<comment type="caution">
    <text evidence="7">The sequence shown here is derived from an EMBL/GenBank/DDBJ whole genome shotgun (WGS) entry which is preliminary data.</text>
</comment>
<keyword evidence="8" id="KW-1185">Reference proteome</keyword>
<dbReference type="EMBL" id="JADIKK010000008">
    <property type="protein sequence ID" value="MFK2878378.1"/>
    <property type="molecule type" value="Genomic_DNA"/>
</dbReference>
<dbReference type="Pfam" id="PF02055">
    <property type="entry name" value="Glyco_hydro_30"/>
    <property type="match status" value="1"/>
</dbReference>
<accession>A0ABW8J826</accession>
<proteinExistence type="inferred from homology"/>
<dbReference type="InterPro" id="IPR013780">
    <property type="entry name" value="Glyco_hydro_b"/>
</dbReference>
<protein>
    <submittedName>
        <fullName evidence="7">Glycosyl hydrolase</fullName>
    </submittedName>
</protein>
<dbReference type="Gene3D" id="3.20.20.80">
    <property type="entry name" value="Glycosidases"/>
    <property type="match status" value="1"/>
</dbReference>
<evidence type="ECO:0000256" key="4">
    <source>
        <dbReference type="RuleBase" id="RU361188"/>
    </source>
</evidence>